<feature type="domain" description="Ionotropic glutamate receptor L-glutamate and glycine-binding" evidence="15">
    <location>
        <begin position="11"/>
        <end position="69"/>
    </location>
</feature>
<evidence type="ECO:0000256" key="11">
    <source>
        <dbReference type="ARBA" id="ARBA00023286"/>
    </source>
</evidence>
<dbReference type="OrthoDB" id="5984008at2759"/>
<keyword evidence="4" id="KW-1003">Cell membrane</keyword>
<keyword evidence="12" id="KW-0407">Ion channel</keyword>
<feature type="region of interest" description="Disordered" evidence="13">
    <location>
        <begin position="566"/>
        <end position="586"/>
    </location>
</feature>
<dbReference type="GO" id="GO:0050906">
    <property type="term" value="P:detection of stimulus involved in sensory perception"/>
    <property type="evidence" value="ECO:0007669"/>
    <property type="project" value="UniProtKB-ARBA"/>
</dbReference>
<keyword evidence="11" id="KW-1071">Ligand-gated ion channel</keyword>
<gene>
    <name evidence="17" type="primary">LOC125179149</name>
</gene>
<dbReference type="GO" id="GO:0005886">
    <property type="term" value="C:plasma membrane"/>
    <property type="evidence" value="ECO:0007669"/>
    <property type="project" value="UniProtKB-SubCell"/>
</dbReference>
<dbReference type="Proteomes" id="UP000694843">
    <property type="component" value="Unplaced"/>
</dbReference>
<dbReference type="InterPro" id="IPR019594">
    <property type="entry name" value="Glu/Gly-bd"/>
</dbReference>
<dbReference type="GO" id="GO:0015276">
    <property type="term" value="F:ligand-gated monoatomic ion channel activity"/>
    <property type="evidence" value="ECO:0007669"/>
    <property type="project" value="InterPro"/>
</dbReference>
<accession>A0A979FT70</accession>
<evidence type="ECO:0000256" key="2">
    <source>
        <dbReference type="ARBA" id="ARBA00008685"/>
    </source>
</evidence>
<evidence type="ECO:0000256" key="7">
    <source>
        <dbReference type="ARBA" id="ARBA00023065"/>
    </source>
</evidence>
<organism evidence="16 17">
    <name type="scientific">Hyalella azteca</name>
    <name type="common">Amphipod</name>
    <dbReference type="NCBI Taxonomy" id="294128"/>
    <lineage>
        <taxon>Eukaryota</taxon>
        <taxon>Metazoa</taxon>
        <taxon>Ecdysozoa</taxon>
        <taxon>Arthropoda</taxon>
        <taxon>Crustacea</taxon>
        <taxon>Multicrustacea</taxon>
        <taxon>Malacostraca</taxon>
        <taxon>Eumalacostraca</taxon>
        <taxon>Peracarida</taxon>
        <taxon>Amphipoda</taxon>
        <taxon>Senticaudata</taxon>
        <taxon>Talitrida</taxon>
        <taxon>Talitroidea</taxon>
        <taxon>Hyalellidae</taxon>
        <taxon>Hyalella</taxon>
    </lineage>
</organism>
<evidence type="ECO:0000259" key="15">
    <source>
        <dbReference type="SMART" id="SM00918"/>
    </source>
</evidence>
<dbReference type="SUPFAM" id="SSF53850">
    <property type="entry name" value="Periplasmic binding protein-like II"/>
    <property type="match status" value="1"/>
</dbReference>
<dbReference type="SMART" id="SM00918">
    <property type="entry name" value="Lig_chan-Glu_bd"/>
    <property type="match status" value="1"/>
</dbReference>
<proteinExistence type="inferred from homology"/>
<sequence>MSLATWCDDKPFIHLYPGKTECEGVSLDLLSIIAQKYGFSYNVQLKTADGRWGSKVNGTWNGMFADLMYNGKHLTINYFLLTEERYSDFDTTYPYFNEGFGFVLRKPPPLPAWRGLYYPFSTSVWILFIFTTAIVIVLVTAVLFITKEGRKSDSSVLMVLAAVIRVHYRDTIRKTWVMLWMLCWRLAVFVLSLAYTSNLVAFLTVPVTRSKIQTVDELAASNLRPLMQDYGSFLPGALRISEDPSLRTLGNRFDIFPYEYNSFTKYAFPKVLADTHALVDIYSYLYLVRYESNMVESTYFMREKVLPGYLTWILPKNTAYTIAISESVLPGYLTWILPKNTAYTIAISNALQRFVESGIVQKLYRKHMVEPHDQETFIDFFGFSREPMRFGKRLYANSYSQENFGDHQAFLGIVSRDRILKNFIWRDMMRKRRAKSTARPAESEARQNHKQTTKTSPTITRKLRKKFSDDSNDDEYDLSHADCHEMDKQGSTDDFNEGVEAIQDHTGEHASEGKVESISKKNRKRDDLEKVRERGDRGTYILEQYPSENQPFEYPQENRHSEIYPLENPLPSQMSDELDNLGMLMT</sequence>
<evidence type="ECO:0000256" key="8">
    <source>
        <dbReference type="ARBA" id="ARBA00023136"/>
    </source>
</evidence>
<dbReference type="InterPro" id="IPR052192">
    <property type="entry name" value="Insect_Ionotropic_Sensory_Rcpt"/>
</dbReference>
<dbReference type="Gene3D" id="3.40.190.10">
    <property type="entry name" value="Periplasmic binding protein-like II"/>
    <property type="match status" value="1"/>
</dbReference>
<keyword evidence="6 14" id="KW-1133">Transmembrane helix</keyword>
<evidence type="ECO:0000256" key="14">
    <source>
        <dbReference type="SAM" id="Phobius"/>
    </source>
</evidence>
<dbReference type="GeneID" id="125179149"/>
<dbReference type="KEGG" id="hazt:125179149"/>
<dbReference type="PANTHER" id="PTHR42643">
    <property type="entry name" value="IONOTROPIC RECEPTOR 20A-RELATED"/>
    <property type="match status" value="1"/>
</dbReference>
<feature type="transmembrane region" description="Helical" evidence="14">
    <location>
        <begin position="124"/>
        <end position="145"/>
    </location>
</feature>
<evidence type="ECO:0000256" key="13">
    <source>
        <dbReference type="SAM" id="MobiDB-lite"/>
    </source>
</evidence>
<reference evidence="17" key="1">
    <citation type="submission" date="2025-08" db="UniProtKB">
        <authorList>
            <consortium name="RefSeq"/>
        </authorList>
    </citation>
    <scope>IDENTIFICATION</scope>
    <source>
        <tissue evidence="17">Whole organism</tissue>
    </source>
</reference>
<evidence type="ECO:0000256" key="9">
    <source>
        <dbReference type="ARBA" id="ARBA00023170"/>
    </source>
</evidence>
<dbReference type="Gene3D" id="1.10.287.70">
    <property type="match status" value="1"/>
</dbReference>
<evidence type="ECO:0000256" key="6">
    <source>
        <dbReference type="ARBA" id="ARBA00022989"/>
    </source>
</evidence>
<keyword evidence="10" id="KW-0325">Glycoprotein</keyword>
<keyword evidence="3" id="KW-0813">Transport</keyword>
<keyword evidence="5 14" id="KW-0812">Transmembrane</keyword>
<evidence type="ECO:0000256" key="5">
    <source>
        <dbReference type="ARBA" id="ARBA00022692"/>
    </source>
</evidence>
<feature type="region of interest" description="Disordered" evidence="13">
    <location>
        <begin position="434"/>
        <end position="474"/>
    </location>
</feature>
<evidence type="ECO:0000256" key="3">
    <source>
        <dbReference type="ARBA" id="ARBA00022448"/>
    </source>
</evidence>
<evidence type="ECO:0000313" key="16">
    <source>
        <dbReference type="Proteomes" id="UP000694843"/>
    </source>
</evidence>
<feature type="region of interest" description="Disordered" evidence="13">
    <location>
        <begin position="504"/>
        <end position="527"/>
    </location>
</feature>
<keyword evidence="16" id="KW-1185">Reference proteome</keyword>
<feature type="transmembrane region" description="Helical" evidence="14">
    <location>
        <begin position="175"/>
        <end position="195"/>
    </location>
</feature>
<keyword evidence="9" id="KW-0675">Receptor</keyword>
<name>A0A979FT70_HYAAZ</name>
<keyword evidence="8 14" id="KW-0472">Membrane</keyword>
<evidence type="ECO:0000256" key="4">
    <source>
        <dbReference type="ARBA" id="ARBA00022475"/>
    </source>
</evidence>
<comment type="similarity">
    <text evidence="2">Belongs to the glutamate-gated ion channel (TC 1.A.10.1) family.</text>
</comment>
<dbReference type="RefSeq" id="XP_047740380.1">
    <property type="nucleotide sequence ID" value="XM_047884424.1"/>
</dbReference>
<evidence type="ECO:0000256" key="10">
    <source>
        <dbReference type="ARBA" id="ARBA00023180"/>
    </source>
</evidence>
<dbReference type="Pfam" id="PF10613">
    <property type="entry name" value="Lig_chan-Glu_bd"/>
    <property type="match status" value="1"/>
</dbReference>
<comment type="subcellular location">
    <subcellularLocation>
        <location evidence="1">Cell membrane</location>
        <topology evidence="1">Multi-pass membrane protein</topology>
    </subcellularLocation>
</comment>
<evidence type="ECO:0000256" key="12">
    <source>
        <dbReference type="ARBA" id="ARBA00023303"/>
    </source>
</evidence>
<dbReference type="AlphaFoldDB" id="A0A979FT70"/>
<dbReference type="Pfam" id="PF00060">
    <property type="entry name" value="Lig_chan"/>
    <property type="match status" value="1"/>
</dbReference>
<evidence type="ECO:0000313" key="17">
    <source>
        <dbReference type="RefSeq" id="XP_047740380.1"/>
    </source>
</evidence>
<keyword evidence="7" id="KW-0406">Ion transport</keyword>
<evidence type="ECO:0000256" key="1">
    <source>
        <dbReference type="ARBA" id="ARBA00004651"/>
    </source>
</evidence>
<protein>
    <submittedName>
        <fullName evidence="17">Glutamate receptor ionotropic, NMDA 3B-like</fullName>
    </submittedName>
</protein>
<dbReference type="PANTHER" id="PTHR42643:SF24">
    <property type="entry name" value="IONOTROPIC RECEPTOR 60A"/>
    <property type="match status" value="1"/>
</dbReference>
<dbReference type="InterPro" id="IPR001320">
    <property type="entry name" value="Iontro_rcpt_C"/>
</dbReference>